<comment type="catalytic activity">
    <reaction evidence="15">
        <text>a 1,2-diacyl-sn-glycero-3-phosphocholine + H2O = a 1-acyl-sn-glycero-3-phosphocholine + a fatty acid + H(+)</text>
        <dbReference type="Rhea" id="RHEA:15801"/>
        <dbReference type="ChEBI" id="CHEBI:15377"/>
        <dbReference type="ChEBI" id="CHEBI:15378"/>
        <dbReference type="ChEBI" id="CHEBI:28868"/>
        <dbReference type="ChEBI" id="CHEBI:57643"/>
        <dbReference type="ChEBI" id="CHEBI:58168"/>
        <dbReference type="EC" id="3.1.1.4"/>
    </reaction>
    <physiologicalReaction direction="left-to-right" evidence="15">
        <dbReference type="Rhea" id="RHEA:15802"/>
    </physiologicalReaction>
</comment>
<comment type="catalytic activity">
    <reaction evidence="25">
        <text>2,3-di-(9Z)-octadecenoyl-sn-glycerol + H2O = 3-(9Z-octadecenoyl)-sn-glycerol + (9Z)-octadecenoate + H(+)</text>
        <dbReference type="Rhea" id="RHEA:42604"/>
        <dbReference type="ChEBI" id="CHEBI:15377"/>
        <dbReference type="ChEBI" id="CHEBI:15378"/>
        <dbReference type="ChEBI" id="CHEBI:30823"/>
        <dbReference type="ChEBI" id="CHEBI:75824"/>
        <dbReference type="ChEBI" id="CHEBI:75938"/>
    </reaction>
    <physiologicalReaction direction="left-to-right" evidence="25">
        <dbReference type="Rhea" id="RHEA:42605"/>
    </physiologicalReaction>
</comment>
<dbReference type="GO" id="GO:0004623">
    <property type="term" value="F:phospholipase A2 activity"/>
    <property type="evidence" value="ECO:0007669"/>
    <property type="project" value="UniProtKB-EC"/>
</dbReference>
<comment type="catalytic activity">
    <reaction evidence="23">
        <text>1-(9Z-octadecenoyl)-glycerol + H2O = glycerol + (9Z)-octadecenoate + H(+)</text>
        <dbReference type="Rhea" id="RHEA:38487"/>
        <dbReference type="ChEBI" id="CHEBI:15377"/>
        <dbReference type="ChEBI" id="CHEBI:15378"/>
        <dbReference type="ChEBI" id="CHEBI:17754"/>
        <dbReference type="ChEBI" id="CHEBI:30823"/>
        <dbReference type="ChEBI" id="CHEBI:75342"/>
    </reaction>
    <physiologicalReaction direction="left-to-right" evidence="23">
        <dbReference type="Rhea" id="RHEA:38488"/>
    </physiologicalReaction>
</comment>
<dbReference type="OrthoDB" id="10265800at2759"/>
<feature type="chain" id="PRO_5040345117" description="Phospholipase B1, membrane-associated" evidence="43">
    <location>
        <begin position="22"/>
        <end position="393"/>
    </location>
</feature>
<evidence type="ECO:0000256" key="12">
    <source>
        <dbReference type="ARBA" id="ARBA00023180"/>
    </source>
</evidence>
<evidence type="ECO:0000256" key="29">
    <source>
        <dbReference type="ARBA" id="ARBA00048227"/>
    </source>
</evidence>
<dbReference type="FunFam" id="3.40.50.1110:FF:000005">
    <property type="entry name" value="Phospholipase B1"/>
    <property type="match status" value="1"/>
</dbReference>
<evidence type="ECO:0000256" key="11">
    <source>
        <dbReference type="ARBA" id="ARBA00023136"/>
    </source>
</evidence>
<dbReference type="InterPro" id="IPR038885">
    <property type="entry name" value="PLB1"/>
</dbReference>
<comment type="catalytic activity">
    <reaction evidence="13">
        <text>a triacylglycerol + H2O = a diacylglycerol + a fatty acid + H(+)</text>
        <dbReference type="Rhea" id="RHEA:12044"/>
        <dbReference type="ChEBI" id="CHEBI:15377"/>
        <dbReference type="ChEBI" id="CHEBI:15378"/>
        <dbReference type="ChEBI" id="CHEBI:17855"/>
        <dbReference type="ChEBI" id="CHEBI:18035"/>
        <dbReference type="ChEBI" id="CHEBI:28868"/>
        <dbReference type="EC" id="3.1.1.3"/>
    </reaction>
    <physiologicalReaction direction="left-to-right" evidence="13">
        <dbReference type="Rhea" id="RHEA:12045"/>
    </physiologicalReaction>
</comment>
<dbReference type="PANTHER" id="PTHR21325:SF31">
    <property type="entry name" value="GH22081P-RELATED"/>
    <property type="match status" value="1"/>
</dbReference>
<comment type="catalytic activity">
    <reaction evidence="27">
        <text>a 1-O-alkyl-2-acyl-sn-glycero-3-phosphocholine + H2O = a 1-O-alkyl-sn-glycero-3-phosphocholine + a fatty acid + H(+)</text>
        <dbReference type="Rhea" id="RHEA:36231"/>
        <dbReference type="ChEBI" id="CHEBI:15377"/>
        <dbReference type="ChEBI" id="CHEBI:15378"/>
        <dbReference type="ChEBI" id="CHEBI:28868"/>
        <dbReference type="ChEBI" id="CHEBI:30909"/>
        <dbReference type="ChEBI" id="CHEBI:36702"/>
        <dbReference type="EC" id="3.1.1.4"/>
    </reaction>
    <physiologicalReaction direction="left-to-right" evidence="27">
        <dbReference type="Rhea" id="RHEA:36232"/>
    </physiologicalReaction>
</comment>
<evidence type="ECO:0000256" key="39">
    <source>
        <dbReference type="ARBA" id="ARBA00048939"/>
    </source>
</evidence>
<comment type="catalytic activity">
    <reaction evidence="34">
        <text>1-hexadecanoyl-2-(9Z-octadecenoyl)-sn-glycero-3-phosphoethanolamine + H2O = 1-hexadecanoyl-sn-glycero-3-phosphoethanolamine + (9Z)-octadecenoate + H(+)</text>
        <dbReference type="Rhea" id="RHEA:40911"/>
        <dbReference type="ChEBI" id="CHEBI:15377"/>
        <dbReference type="ChEBI" id="CHEBI:15378"/>
        <dbReference type="ChEBI" id="CHEBI:30823"/>
        <dbReference type="ChEBI" id="CHEBI:73004"/>
        <dbReference type="ChEBI" id="CHEBI:73007"/>
    </reaction>
    <physiologicalReaction direction="left-to-right" evidence="34">
        <dbReference type="Rhea" id="RHEA:40912"/>
    </physiologicalReaction>
</comment>
<keyword evidence="4" id="KW-1003">Cell membrane</keyword>
<dbReference type="Proteomes" id="UP001153620">
    <property type="component" value="Chromosome 2"/>
</dbReference>
<evidence type="ECO:0000256" key="20">
    <source>
        <dbReference type="ARBA" id="ARBA00045916"/>
    </source>
</evidence>
<dbReference type="GO" id="GO:0006644">
    <property type="term" value="P:phospholipid metabolic process"/>
    <property type="evidence" value="ECO:0007669"/>
    <property type="project" value="TreeGrafter"/>
</dbReference>
<evidence type="ECO:0000256" key="28">
    <source>
        <dbReference type="ARBA" id="ARBA00048058"/>
    </source>
</evidence>
<dbReference type="AlphaFoldDB" id="A0A9N9RVC7"/>
<keyword evidence="5" id="KW-0812">Transmembrane</keyword>
<evidence type="ECO:0000256" key="32">
    <source>
        <dbReference type="ARBA" id="ARBA00048386"/>
    </source>
</evidence>
<dbReference type="Pfam" id="PF00657">
    <property type="entry name" value="Lipase_GDSL"/>
    <property type="match status" value="1"/>
</dbReference>
<evidence type="ECO:0000256" key="36">
    <source>
        <dbReference type="ARBA" id="ARBA00048699"/>
    </source>
</evidence>
<accession>A0A9N9RVC7</accession>
<evidence type="ECO:0000256" key="33">
    <source>
        <dbReference type="ARBA" id="ARBA00048454"/>
    </source>
</evidence>
<comment type="catalytic activity">
    <reaction evidence="41">
        <text>1,3-di-(9Z-octadecenoyl)-glycerol + H2O = 1-(9Z-octadecenoyl)-glycerol + (9Z)-octadecenoate + H(+)</text>
        <dbReference type="Rhea" id="RHEA:39939"/>
        <dbReference type="ChEBI" id="CHEBI:15377"/>
        <dbReference type="ChEBI" id="CHEBI:15378"/>
        <dbReference type="ChEBI" id="CHEBI:30823"/>
        <dbReference type="ChEBI" id="CHEBI:75342"/>
        <dbReference type="ChEBI" id="CHEBI:75735"/>
    </reaction>
    <physiologicalReaction direction="left-to-right" evidence="41">
        <dbReference type="Rhea" id="RHEA:39940"/>
    </physiologicalReaction>
</comment>
<comment type="catalytic activity">
    <reaction evidence="40">
        <text>1,2-dihexadecanoyl-sn-glycero-3-phosphocholine + 2 H2O = sn-glycerol 3-phosphocholine + 2 hexadecanoate + 2 H(+)</text>
        <dbReference type="Rhea" id="RHEA:40975"/>
        <dbReference type="ChEBI" id="CHEBI:7896"/>
        <dbReference type="ChEBI" id="CHEBI:15377"/>
        <dbReference type="ChEBI" id="CHEBI:15378"/>
        <dbReference type="ChEBI" id="CHEBI:16870"/>
        <dbReference type="ChEBI" id="CHEBI:72999"/>
    </reaction>
    <physiologicalReaction direction="left-to-right" evidence="40">
        <dbReference type="Rhea" id="RHEA:40976"/>
    </physiologicalReaction>
</comment>
<comment type="catalytic activity">
    <reaction evidence="26">
        <text>1-hexadecanoyl-2-(9Z-octadecenoyl)-sn-glycero-3-phospho-(1'-sn-glycerol) + H2O = 1-hexadecanoyl-sn-glycero-3-phospho-(1'-sn-glycerol) + (9Z)-octadecenoate + H(+)</text>
        <dbReference type="Rhea" id="RHEA:40919"/>
        <dbReference type="ChEBI" id="CHEBI:15377"/>
        <dbReference type="ChEBI" id="CHEBI:15378"/>
        <dbReference type="ChEBI" id="CHEBI:30823"/>
        <dbReference type="ChEBI" id="CHEBI:72841"/>
        <dbReference type="ChEBI" id="CHEBI:75158"/>
    </reaction>
    <physiologicalReaction direction="left-to-right" evidence="26">
        <dbReference type="Rhea" id="RHEA:40920"/>
    </physiologicalReaction>
</comment>
<evidence type="ECO:0000256" key="22">
    <source>
        <dbReference type="ARBA" id="ARBA00047363"/>
    </source>
</evidence>
<keyword evidence="7" id="KW-0677">Repeat</keyword>
<evidence type="ECO:0000256" key="26">
    <source>
        <dbReference type="ARBA" id="ARBA00048015"/>
    </source>
</evidence>
<dbReference type="SUPFAM" id="SSF52266">
    <property type="entry name" value="SGNH hydrolase"/>
    <property type="match status" value="1"/>
</dbReference>
<evidence type="ECO:0000256" key="14">
    <source>
        <dbReference type="ARBA" id="ARBA00023408"/>
    </source>
</evidence>
<evidence type="ECO:0000256" key="4">
    <source>
        <dbReference type="ARBA" id="ARBA00022475"/>
    </source>
</evidence>
<dbReference type="EMBL" id="OU895878">
    <property type="protein sequence ID" value="CAG9803513.1"/>
    <property type="molecule type" value="Genomic_DNA"/>
</dbReference>
<evidence type="ECO:0000256" key="43">
    <source>
        <dbReference type="SAM" id="SignalP"/>
    </source>
</evidence>
<evidence type="ECO:0000256" key="5">
    <source>
        <dbReference type="ARBA" id="ARBA00022692"/>
    </source>
</evidence>
<comment type="catalytic activity">
    <reaction evidence="32">
        <text>1,2,3-tri-(9Z-octadecenoyl)-glycerol + H2O = di-(9Z)-octadecenoylglycerol + (9Z)-octadecenoate + H(+)</text>
        <dbReference type="Rhea" id="RHEA:38575"/>
        <dbReference type="ChEBI" id="CHEBI:15377"/>
        <dbReference type="ChEBI" id="CHEBI:15378"/>
        <dbReference type="ChEBI" id="CHEBI:30823"/>
        <dbReference type="ChEBI" id="CHEBI:53753"/>
        <dbReference type="ChEBI" id="CHEBI:75945"/>
    </reaction>
    <physiologicalReaction direction="left-to-right" evidence="32">
        <dbReference type="Rhea" id="RHEA:38576"/>
    </physiologicalReaction>
</comment>
<evidence type="ECO:0000256" key="42">
    <source>
        <dbReference type="ARBA" id="ARBA00049461"/>
    </source>
</evidence>
<evidence type="ECO:0000256" key="6">
    <source>
        <dbReference type="ARBA" id="ARBA00022729"/>
    </source>
</evidence>
<evidence type="ECO:0000256" key="2">
    <source>
        <dbReference type="ARBA" id="ARBA00009979"/>
    </source>
</evidence>
<evidence type="ECO:0000256" key="19">
    <source>
        <dbReference type="ARBA" id="ARBA00033022"/>
    </source>
</evidence>
<dbReference type="GO" id="GO:0016324">
    <property type="term" value="C:apical plasma membrane"/>
    <property type="evidence" value="ECO:0007669"/>
    <property type="project" value="UniProtKB-SubCell"/>
</dbReference>
<comment type="similarity">
    <text evidence="2">Belongs to the 'GDSL' lipolytic enzyme family. Phospholipase B1 subfamily.</text>
</comment>
<comment type="catalytic activity">
    <reaction evidence="42">
        <text>2-(9Z-octadecenoyl)-glycerol + H2O = glycerol + (9Z)-octadecenoate + H(+)</text>
        <dbReference type="Rhea" id="RHEA:38491"/>
        <dbReference type="ChEBI" id="CHEBI:15377"/>
        <dbReference type="ChEBI" id="CHEBI:15378"/>
        <dbReference type="ChEBI" id="CHEBI:17754"/>
        <dbReference type="ChEBI" id="CHEBI:30823"/>
        <dbReference type="ChEBI" id="CHEBI:73990"/>
    </reaction>
    <physiologicalReaction direction="left-to-right" evidence="42">
        <dbReference type="Rhea" id="RHEA:38492"/>
    </physiologicalReaction>
</comment>
<comment type="catalytic activity">
    <reaction evidence="30">
        <text>1-hexadecanoyl-2-(9Z,12Z-octadecadienoyl)-sn-glycero-3-phosphocholine + H2O = 2-(9Z,12Z-octadecadienoyl)-sn-glycero-3-phosphocholine + hexadecanoate + H(+)</text>
        <dbReference type="Rhea" id="RHEA:40971"/>
        <dbReference type="ChEBI" id="CHEBI:7896"/>
        <dbReference type="ChEBI" id="CHEBI:15377"/>
        <dbReference type="ChEBI" id="CHEBI:15378"/>
        <dbReference type="ChEBI" id="CHEBI:73002"/>
        <dbReference type="ChEBI" id="CHEBI:76084"/>
    </reaction>
    <physiologicalReaction direction="left-to-right" evidence="30">
        <dbReference type="Rhea" id="RHEA:40972"/>
    </physiologicalReaction>
</comment>
<keyword evidence="9" id="KW-1133">Transmembrane helix</keyword>
<keyword evidence="6 43" id="KW-0732">Signal</keyword>
<evidence type="ECO:0000256" key="25">
    <source>
        <dbReference type="ARBA" id="ARBA00048011"/>
    </source>
</evidence>
<protein>
    <recommendedName>
        <fullName evidence="3">Phospholipase B1, membrane-associated</fullName>
    </recommendedName>
    <alternativeName>
        <fullName evidence="16">Lysophospholipase</fullName>
    </alternativeName>
    <alternativeName>
        <fullName evidence="17">Phospholipase A2</fullName>
    </alternativeName>
    <alternativeName>
        <fullName evidence="19">Phospholipase B/lipase</fullName>
    </alternativeName>
    <alternativeName>
        <fullName evidence="18">Triacylglycerol lipase</fullName>
    </alternativeName>
</protein>
<comment type="catalytic activity">
    <reaction evidence="14">
        <text>1-hexadecanoyl-2-(9Z,12Z-octadecadienoyl)-sn-glycero-3-phosphocholine + H2O = (9Z,12Z)-octadecadienoate + 1-hexadecanoyl-sn-glycero-3-phosphocholine + H(+)</text>
        <dbReference type="Rhea" id="RHEA:40811"/>
        <dbReference type="ChEBI" id="CHEBI:15377"/>
        <dbReference type="ChEBI" id="CHEBI:15378"/>
        <dbReference type="ChEBI" id="CHEBI:30245"/>
        <dbReference type="ChEBI" id="CHEBI:72998"/>
        <dbReference type="ChEBI" id="CHEBI:73002"/>
    </reaction>
    <physiologicalReaction direction="left-to-right" evidence="14">
        <dbReference type="Rhea" id="RHEA:40812"/>
    </physiologicalReaction>
</comment>
<dbReference type="GO" id="GO:0004622">
    <property type="term" value="F:phosphatidylcholine lysophospholipase activity"/>
    <property type="evidence" value="ECO:0007669"/>
    <property type="project" value="UniProtKB-EC"/>
</dbReference>
<evidence type="ECO:0000256" key="17">
    <source>
        <dbReference type="ARBA" id="ARBA00031182"/>
    </source>
</evidence>
<evidence type="ECO:0000256" key="23">
    <source>
        <dbReference type="ARBA" id="ARBA00047438"/>
    </source>
</evidence>
<dbReference type="Gene3D" id="3.40.50.1110">
    <property type="entry name" value="SGNH hydrolase"/>
    <property type="match status" value="1"/>
</dbReference>
<evidence type="ECO:0000256" key="40">
    <source>
        <dbReference type="ARBA" id="ARBA00049363"/>
    </source>
</evidence>
<evidence type="ECO:0000256" key="30">
    <source>
        <dbReference type="ARBA" id="ARBA00048362"/>
    </source>
</evidence>
<evidence type="ECO:0000256" key="7">
    <source>
        <dbReference type="ARBA" id="ARBA00022737"/>
    </source>
</evidence>
<name>A0A9N9RVC7_9DIPT</name>
<proteinExistence type="inferred from homology"/>
<evidence type="ECO:0000256" key="15">
    <source>
        <dbReference type="ARBA" id="ARBA00023422"/>
    </source>
</evidence>
<keyword evidence="10" id="KW-0443">Lipid metabolism</keyword>
<evidence type="ECO:0000256" key="1">
    <source>
        <dbReference type="ARBA" id="ARBA00004247"/>
    </source>
</evidence>
<comment type="catalytic activity">
    <reaction evidence="24">
        <text>1-hexadecanoyl-2-(9Z)-octadecenoyl-3-octadecanoyl-sn-glycerol + H2O = 1-hexadecanoyl-2-(9Z-octadecenoyl)-sn-glycerol + octadecanoate + H(+)</text>
        <dbReference type="Rhea" id="RHEA:41111"/>
        <dbReference type="ChEBI" id="CHEBI:15377"/>
        <dbReference type="ChEBI" id="CHEBI:15378"/>
        <dbReference type="ChEBI" id="CHEBI:25629"/>
        <dbReference type="ChEBI" id="CHEBI:75466"/>
        <dbReference type="ChEBI" id="CHEBI:77623"/>
    </reaction>
    <physiologicalReaction direction="left-to-right" evidence="24">
        <dbReference type="Rhea" id="RHEA:41112"/>
    </physiologicalReaction>
</comment>
<dbReference type="CDD" id="cd01824">
    <property type="entry name" value="Phospholipase_B_like"/>
    <property type="match status" value="1"/>
</dbReference>
<evidence type="ECO:0000256" key="3">
    <source>
        <dbReference type="ARBA" id="ARBA00015133"/>
    </source>
</evidence>
<comment type="function">
    <text evidence="20">Calcium-independent membrane-associated phospholipase that catalyzes complete diacylation of phospholipids by hydrolyzing both sn-1 and sn-2 fatty acyl chains attached to the glycerol backbone (phospholipase B activity). Has dual phospholipase and lysophospholipase activities toward diacylphospholipids. Preferentially cleaves sn-2 ester bonds over sn-1 bonds. Acts as a lipase toward glycerolipid substrates. Hydrolyzes fatty acyl chains of diacylglycerols with preference for the sn-2 position and of triacylglycerols with not positional selectivity. May also hydrolyze long chain retinyl esters such as retinyl palmitate. May contribute to digestion of dietary phospholipids, glycerolipids and retinoids, facilitating lipid absorption at the brush border.</text>
</comment>
<evidence type="ECO:0000256" key="27">
    <source>
        <dbReference type="ARBA" id="ARBA00048049"/>
    </source>
</evidence>
<sequence length="393" mass="44734">MVIKVLSILLIIKSMESEVDSQGFFNNHVLLFQSPRIRSRIDEKVQHKYSERSNFFCDLRYGARSHTVPKDIHKLTPGDIDVVAALGDSLTVGLNANARNLFHIGSEDRGVSWSIGGQDTWRQILTLPNILKAYNPKLYGYSLNDSPKGTSGFNFAVTSSMSSQTVNQAKHLVTRMINDRNVDVQKQWKLITYMTGANDFCSGICRQHDTNVILNNAARDLITTLRILKAYLPRTLVNVVFPPNVNILTKLKNAPLKCGIIHTFACPCLFNPTYASQRERILRTIKLWKERIVEVVQLPEFHDSEEFEVNVHPFLDKADLPRLQNGNTDMSYLSPDCFHFTPKGHALLTNALWNSMLTPENHRSRSLRKEFEDFKCPTASLPYLATSKNIWQN</sequence>
<keyword evidence="11" id="KW-0472">Membrane</keyword>
<evidence type="ECO:0000256" key="31">
    <source>
        <dbReference type="ARBA" id="ARBA00048374"/>
    </source>
</evidence>
<comment type="catalytic activity">
    <reaction evidence="22">
        <text>1,3-dihexadecanoyl-2-(9Z-octadecenoyl)glycerol + H2O = 1-hexadecanoyl-2-(9Z-octadecenoyl)-glycerol + hexadecanoate + H(+)</text>
        <dbReference type="Rhea" id="RHEA:40979"/>
        <dbReference type="ChEBI" id="CHEBI:7896"/>
        <dbReference type="ChEBI" id="CHEBI:15377"/>
        <dbReference type="ChEBI" id="CHEBI:15378"/>
        <dbReference type="ChEBI" id="CHEBI:75585"/>
        <dbReference type="ChEBI" id="CHEBI:75688"/>
    </reaction>
    <physiologicalReaction direction="left-to-right" evidence="22">
        <dbReference type="Rhea" id="RHEA:40980"/>
    </physiologicalReaction>
</comment>
<evidence type="ECO:0000256" key="21">
    <source>
        <dbReference type="ARBA" id="ARBA00047324"/>
    </source>
</evidence>
<keyword evidence="12" id="KW-0325">Glycoprotein</keyword>
<keyword evidence="45" id="KW-1185">Reference proteome</keyword>
<dbReference type="PANTHER" id="PTHR21325">
    <property type="entry name" value="PHOSPHOLIPASE B, PLB1"/>
    <property type="match status" value="1"/>
</dbReference>
<evidence type="ECO:0000256" key="34">
    <source>
        <dbReference type="ARBA" id="ARBA00048613"/>
    </source>
</evidence>
<dbReference type="InterPro" id="IPR036514">
    <property type="entry name" value="SGNH_hydro_sf"/>
</dbReference>
<evidence type="ECO:0000256" key="18">
    <source>
        <dbReference type="ARBA" id="ARBA00031485"/>
    </source>
</evidence>
<evidence type="ECO:0000256" key="38">
    <source>
        <dbReference type="ARBA" id="ARBA00048872"/>
    </source>
</evidence>
<comment type="catalytic activity">
    <reaction evidence="33">
        <text>a 1-acyl-sn-glycero-3-phosphocholine + H2O = sn-glycerol 3-phosphocholine + a fatty acid + H(+)</text>
        <dbReference type="Rhea" id="RHEA:15177"/>
        <dbReference type="ChEBI" id="CHEBI:15377"/>
        <dbReference type="ChEBI" id="CHEBI:15378"/>
        <dbReference type="ChEBI" id="CHEBI:16870"/>
        <dbReference type="ChEBI" id="CHEBI:28868"/>
        <dbReference type="ChEBI" id="CHEBI:58168"/>
        <dbReference type="EC" id="3.1.1.5"/>
    </reaction>
    <physiologicalReaction direction="left-to-right" evidence="33">
        <dbReference type="Rhea" id="RHEA:15178"/>
    </physiologicalReaction>
</comment>
<comment type="catalytic activity">
    <reaction evidence="39">
        <text>1-hexadecanoyl-2-(9Z)-octadecenoyl-3-octadecanoyl-sn-glycerol + H2O = 1-hexadecanoyl-3-octadecanoyl-sn-glycerol + (9Z)-octadecenoate + H(+)</text>
        <dbReference type="Rhea" id="RHEA:41103"/>
        <dbReference type="ChEBI" id="CHEBI:15377"/>
        <dbReference type="ChEBI" id="CHEBI:15378"/>
        <dbReference type="ChEBI" id="CHEBI:30823"/>
        <dbReference type="ChEBI" id="CHEBI:77623"/>
        <dbReference type="ChEBI" id="CHEBI:77624"/>
    </reaction>
    <physiologicalReaction direction="left-to-right" evidence="39">
        <dbReference type="Rhea" id="RHEA:41104"/>
    </physiologicalReaction>
</comment>
<evidence type="ECO:0000256" key="13">
    <source>
        <dbReference type="ARBA" id="ARBA00023369"/>
    </source>
</evidence>
<reference evidence="44" key="2">
    <citation type="submission" date="2022-10" db="EMBL/GenBank/DDBJ databases">
        <authorList>
            <consortium name="ENA_rothamsted_submissions"/>
            <consortium name="culmorum"/>
            <person name="King R."/>
        </authorList>
    </citation>
    <scope>NUCLEOTIDE SEQUENCE</scope>
</reference>
<keyword evidence="8" id="KW-0378">Hydrolase</keyword>
<evidence type="ECO:0000313" key="44">
    <source>
        <dbReference type="EMBL" id="CAG9803513.1"/>
    </source>
</evidence>
<evidence type="ECO:0000256" key="41">
    <source>
        <dbReference type="ARBA" id="ARBA00049372"/>
    </source>
</evidence>
<comment type="catalytic activity">
    <reaction evidence="21">
        <text>1-hexadecanoyl-2-(9Z)-octadecenoyl-3-octadecanoyl-sn-glycerol + H2O = 2-(9Z-octadecenoyl)-3-octadecanoyl-sn-glycerol + hexadecanoate + H(+)</text>
        <dbReference type="Rhea" id="RHEA:41107"/>
        <dbReference type="ChEBI" id="CHEBI:7896"/>
        <dbReference type="ChEBI" id="CHEBI:15377"/>
        <dbReference type="ChEBI" id="CHEBI:15378"/>
        <dbReference type="ChEBI" id="CHEBI:75558"/>
        <dbReference type="ChEBI" id="CHEBI:77623"/>
    </reaction>
    <physiologicalReaction direction="left-to-right" evidence="21">
        <dbReference type="Rhea" id="RHEA:41108"/>
    </physiologicalReaction>
</comment>
<dbReference type="InterPro" id="IPR035547">
    <property type="entry name" value="Phospholipase_B"/>
</dbReference>
<evidence type="ECO:0000256" key="9">
    <source>
        <dbReference type="ARBA" id="ARBA00022989"/>
    </source>
</evidence>
<comment type="catalytic activity">
    <reaction evidence="36">
        <text>1-hexadecanoyl-2-(9Z-octadecenoyl)-sn-glycero-3-phosphocholine + H2O = 1-hexadecanoyl-sn-glycero-3-phosphocholine + (9Z)-octadecenoate + H(+)</text>
        <dbReference type="Rhea" id="RHEA:38779"/>
        <dbReference type="ChEBI" id="CHEBI:15377"/>
        <dbReference type="ChEBI" id="CHEBI:15378"/>
        <dbReference type="ChEBI" id="CHEBI:30823"/>
        <dbReference type="ChEBI" id="CHEBI:72998"/>
        <dbReference type="ChEBI" id="CHEBI:73001"/>
    </reaction>
    <physiologicalReaction direction="left-to-right" evidence="36">
        <dbReference type="Rhea" id="RHEA:38780"/>
    </physiologicalReaction>
</comment>
<comment type="subcellular location">
    <subcellularLocation>
        <location evidence="1">Apical cell membrane</location>
        <topology evidence="1">Single-pass type I membrane protein</topology>
    </subcellularLocation>
</comment>
<feature type="signal peptide" evidence="43">
    <location>
        <begin position="1"/>
        <end position="21"/>
    </location>
</feature>
<evidence type="ECO:0000256" key="35">
    <source>
        <dbReference type="ARBA" id="ARBA00048656"/>
    </source>
</evidence>
<comment type="catalytic activity">
    <reaction evidence="31">
        <text>1-octadecanoyl-2-(9Z,12Z)-octadecadienoyl-sn-glycerol + H2O = 1-octadecanoyl-sn-glycerol + (9Z,12Z)-octadecadienoate + H(+)</text>
        <dbReference type="Rhea" id="RHEA:40927"/>
        <dbReference type="ChEBI" id="CHEBI:15377"/>
        <dbReference type="ChEBI" id="CHEBI:15378"/>
        <dbReference type="ChEBI" id="CHEBI:30245"/>
        <dbReference type="ChEBI" id="CHEBI:75550"/>
        <dbReference type="ChEBI" id="CHEBI:77097"/>
    </reaction>
    <physiologicalReaction direction="left-to-right" evidence="31">
        <dbReference type="Rhea" id="RHEA:40928"/>
    </physiologicalReaction>
</comment>
<evidence type="ECO:0000256" key="10">
    <source>
        <dbReference type="ARBA" id="ARBA00023098"/>
    </source>
</evidence>
<comment type="catalytic activity">
    <reaction evidence="35">
        <text>1-hexadecanoyl-sn-glycero-3-phosphocholine + H2O = sn-glycerol 3-phosphocholine + hexadecanoate + H(+)</text>
        <dbReference type="Rhea" id="RHEA:40435"/>
        <dbReference type="ChEBI" id="CHEBI:7896"/>
        <dbReference type="ChEBI" id="CHEBI:15377"/>
        <dbReference type="ChEBI" id="CHEBI:15378"/>
        <dbReference type="ChEBI" id="CHEBI:16870"/>
        <dbReference type="ChEBI" id="CHEBI:72998"/>
    </reaction>
    <physiologicalReaction direction="left-to-right" evidence="35">
        <dbReference type="Rhea" id="RHEA:40436"/>
    </physiologicalReaction>
</comment>
<dbReference type="InterPro" id="IPR001087">
    <property type="entry name" value="GDSL"/>
</dbReference>
<evidence type="ECO:0000256" key="37">
    <source>
        <dbReference type="ARBA" id="ARBA00048869"/>
    </source>
</evidence>
<comment type="catalytic activity">
    <reaction evidence="29">
        <text>1,2-dihexadecanoyl-sn-glycero-3-phosphocholine + H2O = 1-hexadecanoyl-sn-glycero-3-phosphocholine + hexadecanoate + H(+)</text>
        <dbReference type="Rhea" id="RHEA:41223"/>
        <dbReference type="ChEBI" id="CHEBI:7896"/>
        <dbReference type="ChEBI" id="CHEBI:15377"/>
        <dbReference type="ChEBI" id="CHEBI:15378"/>
        <dbReference type="ChEBI" id="CHEBI:72998"/>
        <dbReference type="ChEBI" id="CHEBI:72999"/>
    </reaction>
    <physiologicalReaction direction="left-to-right" evidence="29">
        <dbReference type="Rhea" id="RHEA:41224"/>
    </physiologicalReaction>
</comment>
<gene>
    <name evidence="44" type="ORF">CHIRRI_LOCUS6413</name>
</gene>
<organism evidence="44 45">
    <name type="scientific">Chironomus riparius</name>
    <dbReference type="NCBI Taxonomy" id="315576"/>
    <lineage>
        <taxon>Eukaryota</taxon>
        <taxon>Metazoa</taxon>
        <taxon>Ecdysozoa</taxon>
        <taxon>Arthropoda</taxon>
        <taxon>Hexapoda</taxon>
        <taxon>Insecta</taxon>
        <taxon>Pterygota</taxon>
        <taxon>Neoptera</taxon>
        <taxon>Endopterygota</taxon>
        <taxon>Diptera</taxon>
        <taxon>Nematocera</taxon>
        <taxon>Chironomoidea</taxon>
        <taxon>Chironomidae</taxon>
        <taxon>Chironominae</taxon>
        <taxon>Chironomus</taxon>
    </lineage>
</organism>
<comment type="catalytic activity">
    <reaction evidence="38">
        <text>1-O-hexadecyl-2-(9Z)-octadecenoyl-sn-glycero-3-phosphocholine + H2O = 1-O-hexadecyl-sn-glycero-3-phosphocholine + (9Z)-octadecenoate + H(+)</text>
        <dbReference type="Rhea" id="RHEA:40915"/>
        <dbReference type="ChEBI" id="CHEBI:15377"/>
        <dbReference type="ChEBI" id="CHEBI:15378"/>
        <dbReference type="ChEBI" id="CHEBI:30823"/>
        <dbReference type="ChEBI" id="CHEBI:34112"/>
        <dbReference type="ChEBI" id="CHEBI:64496"/>
    </reaction>
    <physiologicalReaction direction="left-to-right" evidence="38">
        <dbReference type="Rhea" id="RHEA:40916"/>
    </physiologicalReaction>
</comment>
<evidence type="ECO:0000256" key="8">
    <source>
        <dbReference type="ARBA" id="ARBA00022801"/>
    </source>
</evidence>
<comment type="catalytic activity">
    <reaction evidence="37">
        <text>1,3-dihexadecanoyl-2-(9Z-octadecenoyl)glycerol + H2O = 1,3-dihexadecanoylglycerol + (9Z)-octadecenoate + H(+)</text>
        <dbReference type="Rhea" id="RHEA:40983"/>
        <dbReference type="ChEBI" id="CHEBI:15377"/>
        <dbReference type="ChEBI" id="CHEBI:15378"/>
        <dbReference type="ChEBI" id="CHEBI:30823"/>
        <dbReference type="ChEBI" id="CHEBI:75688"/>
        <dbReference type="ChEBI" id="CHEBI:77619"/>
    </reaction>
    <physiologicalReaction direction="left-to-right" evidence="37">
        <dbReference type="Rhea" id="RHEA:40984"/>
    </physiologicalReaction>
</comment>
<reference evidence="44" key="1">
    <citation type="submission" date="2022-01" db="EMBL/GenBank/DDBJ databases">
        <authorList>
            <person name="King R."/>
        </authorList>
    </citation>
    <scope>NUCLEOTIDE SEQUENCE</scope>
</reference>
<evidence type="ECO:0000256" key="16">
    <source>
        <dbReference type="ARBA" id="ARBA00029723"/>
    </source>
</evidence>
<evidence type="ECO:0000313" key="45">
    <source>
        <dbReference type="Proteomes" id="UP001153620"/>
    </source>
</evidence>
<dbReference type="GO" id="GO:0004806">
    <property type="term" value="F:triacylglycerol lipase activity"/>
    <property type="evidence" value="ECO:0007669"/>
    <property type="project" value="UniProtKB-EC"/>
</dbReference>
<evidence type="ECO:0000256" key="24">
    <source>
        <dbReference type="ARBA" id="ARBA00047459"/>
    </source>
</evidence>
<comment type="catalytic activity">
    <reaction evidence="28">
        <text>1,2-di-(9Z-octadecenoyl)-sn-glycero-3-phosphocholine + H2O = 1-(9Z-octadecenoyl)-sn-glycero-3-phosphocholine + (9Z)-octadecenoate + H(+)</text>
        <dbReference type="Rhea" id="RHEA:40923"/>
        <dbReference type="ChEBI" id="CHEBI:15377"/>
        <dbReference type="ChEBI" id="CHEBI:15378"/>
        <dbReference type="ChEBI" id="CHEBI:28610"/>
        <dbReference type="ChEBI" id="CHEBI:30823"/>
        <dbReference type="ChEBI" id="CHEBI:74669"/>
    </reaction>
    <physiologicalReaction direction="left-to-right" evidence="28">
        <dbReference type="Rhea" id="RHEA:40924"/>
    </physiologicalReaction>
</comment>